<comment type="caution">
    <text evidence="1">The sequence shown here is derived from an EMBL/GenBank/DDBJ whole genome shotgun (WGS) entry which is preliminary data.</text>
</comment>
<reference evidence="1 2" key="1">
    <citation type="journal article" date="2019" name="G3 (Bethesda)">
        <title>Sequencing of a Wild Apple (Malus baccata) Genome Unravels the Differences Between Cultivated and Wild Apple Species Regarding Disease Resistance and Cold Tolerance.</title>
        <authorList>
            <person name="Chen X."/>
        </authorList>
    </citation>
    <scope>NUCLEOTIDE SEQUENCE [LARGE SCALE GENOMIC DNA]</scope>
    <source>
        <strain evidence="2">cv. Shandingzi</strain>
        <tissue evidence="1">Leaves</tissue>
    </source>
</reference>
<organism evidence="1 2">
    <name type="scientific">Malus baccata</name>
    <name type="common">Siberian crab apple</name>
    <name type="synonym">Pyrus baccata</name>
    <dbReference type="NCBI Taxonomy" id="106549"/>
    <lineage>
        <taxon>Eukaryota</taxon>
        <taxon>Viridiplantae</taxon>
        <taxon>Streptophyta</taxon>
        <taxon>Embryophyta</taxon>
        <taxon>Tracheophyta</taxon>
        <taxon>Spermatophyta</taxon>
        <taxon>Magnoliopsida</taxon>
        <taxon>eudicotyledons</taxon>
        <taxon>Gunneridae</taxon>
        <taxon>Pentapetalae</taxon>
        <taxon>rosids</taxon>
        <taxon>fabids</taxon>
        <taxon>Rosales</taxon>
        <taxon>Rosaceae</taxon>
        <taxon>Amygdaloideae</taxon>
        <taxon>Maleae</taxon>
        <taxon>Malus</taxon>
    </lineage>
</organism>
<sequence>MGLSPMDQIDALSLILDKQKKCGSVQGNQTGTQESVCPKAFKRQSKRMSILCGAF</sequence>
<dbReference type="EMBL" id="VIEB01000350">
    <property type="protein sequence ID" value="TQD94089.1"/>
    <property type="molecule type" value="Genomic_DNA"/>
</dbReference>
<evidence type="ECO:0000313" key="2">
    <source>
        <dbReference type="Proteomes" id="UP000315295"/>
    </source>
</evidence>
<name>A0A540M6F7_MALBA</name>
<keyword evidence="2" id="KW-1185">Reference proteome</keyword>
<accession>A0A540M6F7</accession>
<dbReference type="AlphaFoldDB" id="A0A540M6F7"/>
<evidence type="ECO:0000313" key="1">
    <source>
        <dbReference type="EMBL" id="TQD94089.1"/>
    </source>
</evidence>
<protein>
    <submittedName>
        <fullName evidence="1">Uncharacterized protein</fullName>
    </submittedName>
</protein>
<gene>
    <name evidence="1" type="ORF">C1H46_020284</name>
</gene>
<dbReference type="Proteomes" id="UP000315295">
    <property type="component" value="Unassembled WGS sequence"/>
</dbReference>
<proteinExistence type="predicted"/>